<keyword evidence="2" id="KW-0472">Membrane</keyword>
<dbReference type="OrthoDB" id="250607at2759"/>
<accession>A0A422PCT4</accession>
<reference evidence="3 4" key="1">
    <citation type="journal article" date="2018" name="BMC Genomics">
        <title>Genomic comparison of Trypanosoma conorhini and Trypanosoma rangeli to Trypanosoma cruzi strains of high and low virulence.</title>
        <authorList>
            <person name="Bradwell K.R."/>
            <person name="Koparde V.N."/>
            <person name="Matveyev A.V."/>
            <person name="Serrano M.G."/>
            <person name="Alves J.M."/>
            <person name="Parikh H."/>
            <person name="Huang B."/>
            <person name="Lee V."/>
            <person name="Espinosa-Alvarez O."/>
            <person name="Ortiz P.A."/>
            <person name="Costa-Martins A.G."/>
            <person name="Teixeira M.M."/>
            <person name="Buck G.A."/>
        </authorList>
    </citation>
    <scope>NUCLEOTIDE SEQUENCE [LARGE SCALE GENOMIC DNA]</scope>
    <source>
        <strain evidence="3 4">025E</strain>
    </source>
</reference>
<organism evidence="3 4">
    <name type="scientific">Trypanosoma conorhini</name>
    <dbReference type="NCBI Taxonomy" id="83891"/>
    <lineage>
        <taxon>Eukaryota</taxon>
        <taxon>Discoba</taxon>
        <taxon>Euglenozoa</taxon>
        <taxon>Kinetoplastea</taxon>
        <taxon>Metakinetoplastina</taxon>
        <taxon>Trypanosomatida</taxon>
        <taxon>Trypanosomatidae</taxon>
        <taxon>Trypanosoma</taxon>
    </lineage>
</organism>
<sequence length="256" mass="27968">MTAATALLRRLRSQWACAAIGGSTWVPYAAAARHATAGKSGGDRRRGKSSGKVGTARKVRKEASEAADTVVGGAAAAAVAEAPAQQQRPENSATRLLQSPLWSPTEAEYEALVANLLLYRRESLEPVLSALQKERALFEESVKQMETRVAELYAVREEIRKMLQDGAAAQRRALAEALPGDHAAADGSAEAEAEAEAEKTGRYRFERWRSRRRWARGVLRRRSLTQQQSSAEAQCCCPVNGVTFFFFIVVVVVAFF</sequence>
<keyword evidence="2" id="KW-0812">Transmembrane</keyword>
<evidence type="ECO:0000256" key="2">
    <source>
        <dbReference type="SAM" id="Phobius"/>
    </source>
</evidence>
<keyword evidence="4" id="KW-1185">Reference proteome</keyword>
<protein>
    <submittedName>
        <fullName evidence="3">Subtilisin-like serine peptidase</fullName>
    </submittedName>
</protein>
<feature type="region of interest" description="Disordered" evidence="1">
    <location>
        <begin position="35"/>
        <end position="65"/>
    </location>
</feature>
<evidence type="ECO:0000313" key="4">
    <source>
        <dbReference type="Proteomes" id="UP000284403"/>
    </source>
</evidence>
<feature type="compositionally biased region" description="Basic residues" evidence="1">
    <location>
        <begin position="45"/>
        <end position="60"/>
    </location>
</feature>
<evidence type="ECO:0000256" key="1">
    <source>
        <dbReference type="SAM" id="MobiDB-lite"/>
    </source>
</evidence>
<feature type="transmembrane region" description="Helical" evidence="2">
    <location>
        <begin position="238"/>
        <end position="255"/>
    </location>
</feature>
<dbReference type="RefSeq" id="XP_029227520.1">
    <property type="nucleotide sequence ID" value="XM_029372394.1"/>
</dbReference>
<keyword evidence="2" id="KW-1133">Transmembrane helix</keyword>
<name>A0A422PCT4_9TRYP</name>
<dbReference type="Proteomes" id="UP000284403">
    <property type="component" value="Unassembled WGS sequence"/>
</dbReference>
<dbReference type="AlphaFoldDB" id="A0A422PCT4"/>
<dbReference type="GeneID" id="40319111"/>
<comment type="caution">
    <text evidence="3">The sequence shown here is derived from an EMBL/GenBank/DDBJ whole genome shotgun (WGS) entry which is preliminary data.</text>
</comment>
<proteinExistence type="predicted"/>
<gene>
    <name evidence="3" type="ORF">Tco025E_05500</name>
</gene>
<evidence type="ECO:0000313" key="3">
    <source>
        <dbReference type="EMBL" id="RNF15529.1"/>
    </source>
</evidence>
<dbReference type="EMBL" id="MKKU01000324">
    <property type="protein sequence ID" value="RNF15529.1"/>
    <property type="molecule type" value="Genomic_DNA"/>
</dbReference>